<dbReference type="Pfam" id="PF00595">
    <property type="entry name" value="PDZ"/>
    <property type="match status" value="1"/>
</dbReference>
<evidence type="ECO:0000256" key="3">
    <source>
        <dbReference type="SAM" id="MobiDB-lite"/>
    </source>
</evidence>
<dbReference type="CDD" id="cd06713">
    <property type="entry name" value="PDZ_tamalin_CYTIP-like"/>
    <property type="match status" value="1"/>
</dbReference>
<evidence type="ECO:0000256" key="1">
    <source>
        <dbReference type="ARBA" id="ARBA00004496"/>
    </source>
</evidence>
<sequence>MLHQTSSLGADLNQLDAERSILSEPEDNRKRRTLLLHKNNQSWGFTLQTYGIKNKKTNEVEVMTYVDYIDLNSSAYIAGLRTGDVILSVNGRSMEEATHADLVSAIKLSGDQLRLVVLFEDCVHKVELYDRIIRLKRVVTSKMKELRDLEFQEREILDSKFKKLSRGISRYDNIRQSVYSTASSSSWDRYSVLSSQNISNFPKAQQSLPKILISGDRFSDNVLVYGEEDTGSLLSETLCLADSYCDTSYADSESDSVSGLRFTCDGHSVNSDSLGSVRNGVRSQENGPTGTIRPADGNIGALYEDQAHEDFDDLSMDRFGPIDITFNPLLRHDIRKIKSEGHMETLEWKSSRKSEQNLKHTNKLKLPNVTGCARESKQLLEEQRCGSFRSLQEHGWHEGDRSEVNSSRSEVRHKQLSLNSLEKISTRQTDQSTLGTTASITPQKRQMSGDVFPSENFDHSIKIPFLHSGPVHINERSEVTKL</sequence>
<organism evidence="5 6">
    <name type="scientific">Mizuhopecten yessoensis</name>
    <name type="common">Japanese scallop</name>
    <name type="synonym">Patinopecten yessoensis</name>
    <dbReference type="NCBI Taxonomy" id="6573"/>
    <lineage>
        <taxon>Eukaryota</taxon>
        <taxon>Metazoa</taxon>
        <taxon>Spiralia</taxon>
        <taxon>Lophotrochozoa</taxon>
        <taxon>Mollusca</taxon>
        <taxon>Bivalvia</taxon>
        <taxon>Autobranchia</taxon>
        <taxon>Pteriomorphia</taxon>
        <taxon>Pectinida</taxon>
        <taxon>Pectinoidea</taxon>
        <taxon>Pectinidae</taxon>
        <taxon>Mizuhopecten</taxon>
    </lineage>
</organism>
<accession>A0A210PH94</accession>
<comment type="caution">
    <text evidence="5">The sequence shown here is derived from an EMBL/GenBank/DDBJ whole genome shotgun (WGS) entry which is preliminary data.</text>
</comment>
<feature type="region of interest" description="Disordered" evidence="3">
    <location>
        <begin position="275"/>
        <end position="296"/>
    </location>
</feature>
<proteinExistence type="predicted"/>
<feature type="compositionally biased region" description="Basic and acidic residues" evidence="3">
    <location>
        <begin position="393"/>
        <end position="413"/>
    </location>
</feature>
<dbReference type="AlphaFoldDB" id="A0A210PH94"/>
<protein>
    <submittedName>
        <fullName evidence="5">General receptor for phosphoinositides 1-associated scaffold protein</fullName>
    </submittedName>
</protein>
<evidence type="ECO:0000313" key="6">
    <source>
        <dbReference type="Proteomes" id="UP000242188"/>
    </source>
</evidence>
<gene>
    <name evidence="5" type="ORF">KP79_PYT24338</name>
</gene>
<feature type="compositionally biased region" description="Polar residues" evidence="3">
    <location>
        <begin position="416"/>
        <end position="446"/>
    </location>
</feature>
<feature type="domain" description="PDZ" evidence="4">
    <location>
        <begin position="33"/>
        <end position="121"/>
    </location>
</feature>
<reference evidence="5 6" key="1">
    <citation type="journal article" date="2017" name="Nat. Ecol. Evol.">
        <title>Scallop genome provides insights into evolution of bilaterian karyotype and development.</title>
        <authorList>
            <person name="Wang S."/>
            <person name="Zhang J."/>
            <person name="Jiao W."/>
            <person name="Li J."/>
            <person name="Xun X."/>
            <person name="Sun Y."/>
            <person name="Guo X."/>
            <person name="Huan P."/>
            <person name="Dong B."/>
            <person name="Zhang L."/>
            <person name="Hu X."/>
            <person name="Sun X."/>
            <person name="Wang J."/>
            <person name="Zhao C."/>
            <person name="Wang Y."/>
            <person name="Wang D."/>
            <person name="Huang X."/>
            <person name="Wang R."/>
            <person name="Lv J."/>
            <person name="Li Y."/>
            <person name="Zhang Z."/>
            <person name="Liu B."/>
            <person name="Lu W."/>
            <person name="Hui Y."/>
            <person name="Liang J."/>
            <person name="Zhou Z."/>
            <person name="Hou R."/>
            <person name="Li X."/>
            <person name="Liu Y."/>
            <person name="Li H."/>
            <person name="Ning X."/>
            <person name="Lin Y."/>
            <person name="Zhao L."/>
            <person name="Xing Q."/>
            <person name="Dou J."/>
            <person name="Li Y."/>
            <person name="Mao J."/>
            <person name="Guo H."/>
            <person name="Dou H."/>
            <person name="Li T."/>
            <person name="Mu C."/>
            <person name="Jiang W."/>
            <person name="Fu Q."/>
            <person name="Fu X."/>
            <person name="Miao Y."/>
            <person name="Liu J."/>
            <person name="Yu Q."/>
            <person name="Li R."/>
            <person name="Liao H."/>
            <person name="Li X."/>
            <person name="Kong Y."/>
            <person name="Jiang Z."/>
            <person name="Chourrout D."/>
            <person name="Li R."/>
            <person name="Bao Z."/>
        </authorList>
    </citation>
    <scope>NUCLEOTIDE SEQUENCE [LARGE SCALE GENOMIC DNA]</scope>
    <source>
        <strain evidence="5 6">PY_sf001</strain>
    </source>
</reference>
<dbReference type="SMART" id="SM00228">
    <property type="entry name" value="PDZ"/>
    <property type="match status" value="1"/>
</dbReference>
<dbReference type="PANTHER" id="PTHR15963">
    <property type="entry name" value="GENERAL RECEPTOR FOR PHOSPHOINOSITIDES 1-ASSOCIATED SCAFFOLD PROTEIN-RELATED"/>
    <property type="match status" value="1"/>
</dbReference>
<feature type="compositionally biased region" description="Polar residues" evidence="3">
    <location>
        <begin position="275"/>
        <end position="289"/>
    </location>
</feature>
<evidence type="ECO:0000256" key="2">
    <source>
        <dbReference type="ARBA" id="ARBA00022490"/>
    </source>
</evidence>
<dbReference type="GO" id="GO:0005737">
    <property type="term" value="C:cytoplasm"/>
    <property type="evidence" value="ECO:0007669"/>
    <property type="project" value="UniProtKB-SubCell"/>
</dbReference>
<dbReference type="STRING" id="6573.A0A210PH94"/>
<evidence type="ECO:0000259" key="4">
    <source>
        <dbReference type="PROSITE" id="PS50106"/>
    </source>
</evidence>
<name>A0A210PH94_MIZYE</name>
<dbReference type="EMBL" id="NEDP02076702">
    <property type="protein sequence ID" value="OWF35855.1"/>
    <property type="molecule type" value="Genomic_DNA"/>
</dbReference>
<dbReference type="SUPFAM" id="SSF50156">
    <property type="entry name" value="PDZ domain-like"/>
    <property type="match status" value="1"/>
</dbReference>
<dbReference type="Gene3D" id="2.30.42.10">
    <property type="match status" value="1"/>
</dbReference>
<dbReference type="InterPro" id="IPR036034">
    <property type="entry name" value="PDZ_sf"/>
</dbReference>
<dbReference type="InterPro" id="IPR001478">
    <property type="entry name" value="PDZ"/>
</dbReference>
<evidence type="ECO:0000313" key="5">
    <source>
        <dbReference type="EMBL" id="OWF35855.1"/>
    </source>
</evidence>
<keyword evidence="2" id="KW-0963">Cytoplasm</keyword>
<dbReference type="PROSITE" id="PS50106">
    <property type="entry name" value="PDZ"/>
    <property type="match status" value="1"/>
</dbReference>
<keyword evidence="5" id="KW-0675">Receptor</keyword>
<comment type="subcellular location">
    <subcellularLocation>
        <location evidence="1">Cytoplasm</location>
    </subcellularLocation>
</comment>
<feature type="region of interest" description="Disordered" evidence="3">
    <location>
        <begin position="393"/>
        <end position="447"/>
    </location>
</feature>
<dbReference type="PANTHER" id="PTHR15963:SF5">
    <property type="entry name" value="SHORT SPINDLE 6, ISOFORM A"/>
    <property type="match status" value="1"/>
</dbReference>
<dbReference type="Proteomes" id="UP000242188">
    <property type="component" value="Unassembled WGS sequence"/>
</dbReference>
<dbReference type="InterPro" id="IPR052122">
    <property type="entry name" value="Intracell_Traff_Signaling_Reg"/>
</dbReference>
<keyword evidence="6" id="KW-1185">Reference proteome</keyword>
<dbReference type="OrthoDB" id="10041077at2759"/>